<dbReference type="GO" id="GO:0006260">
    <property type="term" value="P:DNA replication"/>
    <property type="evidence" value="ECO:0007669"/>
    <property type="project" value="UniProtKB-KW"/>
</dbReference>
<dbReference type="GO" id="GO:0000166">
    <property type="term" value="F:nucleotide binding"/>
    <property type="evidence" value="ECO:0007669"/>
    <property type="project" value="InterPro"/>
</dbReference>
<dbReference type="PROSITE" id="PS00116">
    <property type="entry name" value="DNA_POLYMERASE_B"/>
    <property type="match status" value="1"/>
</dbReference>
<evidence type="ECO:0000256" key="7">
    <source>
        <dbReference type="RuleBase" id="RU000442"/>
    </source>
</evidence>
<comment type="catalytic activity">
    <reaction evidence="7">
        <text>DNA(n) + a 2'-deoxyribonucleoside 5'-triphosphate = DNA(n+1) + diphosphate</text>
        <dbReference type="Rhea" id="RHEA:22508"/>
        <dbReference type="Rhea" id="RHEA-COMP:17339"/>
        <dbReference type="Rhea" id="RHEA-COMP:17340"/>
        <dbReference type="ChEBI" id="CHEBI:33019"/>
        <dbReference type="ChEBI" id="CHEBI:61560"/>
        <dbReference type="ChEBI" id="CHEBI:173112"/>
        <dbReference type="EC" id="2.7.7.7"/>
    </reaction>
</comment>
<dbReference type="GO" id="GO:0000724">
    <property type="term" value="P:double-strand break repair via homologous recombination"/>
    <property type="evidence" value="ECO:0007669"/>
    <property type="project" value="TreeGrafter"/>
</dbReference>
<dbReference type="AlphaFoldDB" id="A0A1J4KAP8"/>
<dbReference type="InterPro" id="IPR012337">
    <property type="entry name" value="RNaseH-like_sf"/>
</dbReference>
<dbReference type="PANTHER" id="PTHR45812:SF1">
    <property type="entry name" value="DNA POLYMERASE ZETA CATALYTIC SUBUNIT"/>
    <property type="match status" value="1"/>
</dbReference>
<dbReference type="OrthoDB" id="2414538at2759"/>
<evidence type="ECO:0000256" key="1">
    <source>
        <dbReference type="ARBA" id="ARBA00005755"/>
    </source>
</evidence>
<evidence type="ECO:0000256" key="2">
    <source>
        <dbReference type="ARBA" id="ARBA00022679"/>
    </source>
</evidence>
<reference evidence="10" key="1">
    <citation type="submission" date="2016-10" db="EMBL/GenBank/DDBJ databases">
        <authorList>
            <person name="Benchimol M."/>
            <person name="Almeida L.G."/>
            <person name="Vasconcelos A.T."/>
            <person name="Perreira-Neves A."/>
            <person name="Rosa I.A."/>
            <person name="Tasca T."/>
            <person name="Bogo M.R."/>
            <person name="de Souza W."/>
        </authorList>
    </citation>
    <scope>NUCLEOTIDE SEQUENCE [LARGE SCALE GENOMIC DNA]</scope>
    <source>
        <strain evidence="10">K</strain>
    </source>
</reference>
<proteinExistence type="inferred from homology"/>
<keyword evidence="6" id="KW-0234">DNA repair</keyword>
<dbReference type="GO" id="GO:0005634">
    <property type="term" value="C:nucleus"/>
    <property type="evidence" value="ECO:0007669"/>
    <property type="project" value="TreeGrafter"/>
</dbReference>
<keyword evidence="7" id="KW-0238">DNA-binding</keyword>
<dbReference type="InterPro" id="IPR006134">
    <property type="entry name" value="DNA-dir_DNA_pol_B_multi_dom"/>
</dbReference>
<accession>A0A1J4KAP8</accession>
<dbReference type="SUPFAM" id="SSF53098">
    <property type="entry name" value="Ribonuclease H-like"/>
    <property type="match status" value="1"/>
</dbReference>
<dbReference type="InterPro" id="IPR042087">
    <property type="entry name" value="DNA_pol_B_thumb"/>
</dbReference>
<comment type="similarity">
    <text evidence="1 7">Belongs to the DNA polymerase type-B family.</text>
</comment>
<evidence type="ECO:0000256" key="4">
    <source>
        <dbReference type="ARBA" id="ARBA00022763"/>
    </source>
</evidence>
<dbReference type="Gene3D" id="1.10.132.60">
    <property type="entry name" value="DNA polymerase family B, C-terminal domain"/>
    <property type="match status" value="1"/>
</dbReference>
<keyword evidence="4" id="KW-0227">DNA damage</keyword>
<dbReference type="Gene3D" id="1.10.287.690">
    <property type="entry name" value="Helix hairpin bin"/>
    <property type="match status" value="1"/>
</dbReference>
<dbReference type="PRINTS" id="PR00106">
    <property type="entry name" value="DNAPOLB"/>
</dbReference>
<dbReference type="Gene3D" id="3.90.1600.10">
    <property type="entry name" value="Palm domain of DNA polymerase"/>
    <property type="match status" value="1"/>
</dbReference>
<protein>
    <recommendedName>
        <fullName evidence="7">DNA polymerase</fullName>
        <ecNumber evidence="7">2.7.7.7</ecNumber>
    </recommendedName>
</protein>
<dbReference type="PANTHER" id="PTHR45812">
    <property type="entry name" value="DNA POLYMERASE ZETA CATALYTIC SUBUNIT"/>
    <property type="match status" value="1"/>
</dbReference>
<dbReference type="InterPro" id="IPR017964">
    <property type="entry name" value="DNA-dir_DNA_pol_B_CS"/>
</dbReference>
<gene>
    <name evidence="10" type="ORF">TRFO_23667</name>
</gene>
<keyword evidence="7" id="KW-0235">DNA replication</keyword>
<dbReference type="GO" id="GO:0042276">
    <property type="term" value="P:error-prone translesion synthesis"/>
    <property type="evidence" value="ECO:0007669"/>
    <property type="project" value="TreeGrafter"/>
</dbReference>
<dbReference type="EMBL" id="MLAK01000680">
    <property type="protein sequence ID" value="OHT08034.1"/>
    <property type="molecule type" value="Genomic_DNA"/>
</dbReference>
<evidence type="ECO:0000313" key="10">
    <source>
        <dbReference type="EMBL" id="OHT08034.1"/>
    </source>
</evidence>
<keyword evidence="3 7" id="KW-0548">Nucleotidyltransferase</keyword>
<keyword evidence="5 7" id="KW-0239">DNA-directed DNA polymerase</keyword>
<dbReference type="VEuPathDB" id="TrichDB:TRFO_23667"/>
<evidence type="ECO:0000256" key="6">
    <source>
        <dbReference type="ARBA" id="ARBA00023204"/>
    </source>
</evidence>
<organism evidence="10 11">
    <name type="scientific">Tritrichomonas foetus</name>
    <dbReference type="NCBI Taxonomy" id="1144522"/>
    <lineage>
        <taxon>Eukaryota</taxon>
        <taxon>Metamonada</taxon>
        <taxon>Parabasalia</taxon>
        <taxon>Tritrichomonadida</taxon>
        <taxon>Tritrichomonadidae</taxon>
        <taxon>Tritrichomonas</taxon>
    </lineage>
</organism>
<evidence type="ECO:0000313" key="11">
    <source>
        <dbReference type="Proteomes" id="UP000179807"/>
    </source>
</evidence>
<dbReference type="SMART" id="SM00486">
    <property type="entry name" value="POLBc"/>
    <property type="match status" value="1"/>
</dbReference>
<dbReference type="Pfam" id="PF00136">
    <property type="entry name" value="DNA_pol_B"/>
    <property type="match status" value="1"/>
</dbReference>
<dbReference type="Proteomes" id="UP000179807">
    <property type="component" value="Unassembled WGS sequence"/>
</dbReference>
<dbReference type="InterPro" id="IPR006172">
    <property type="entry name" value="DNA-dir_DNA_pol_B"/>
</dbReference>
<dbReference type="InterPro" id="IPR043502">
    <property type="entry name" value="DNA/RNA_pol_sf"/>
</dbReference>
<dbReference type="GO" id="GO:0003887">
    <property type="term" value="F:DNA-directed DNA polymerase activity"/>
    <property type="evidence" value="ECO:0007669"/>
    <property type="project" value="UniProtKB-KW"/>
</dbReference>
<name>A0A1J4KAP8_9EUKA</name>
<dbReference type="SUPFAM" id="SSF56672">
    <property type="entry name" value="DNA/RNA polymerases"/>
    <property type="match status" value="1"/>
</dbReference>
<dbReference type="EC" id="2.7.7.7" evidence="7"/>
<comment type="caution">
    <text evidence="10">The sequence shown here is derived from an EMBL/GenBank/DDBJ whole genome shotgun (WGS) entry which is preliminary data.</text>
</comment>
<keyword evidence="11" id="KW-1185">Reference proteome</keyword>
<dbReference type="InterPro" id="IPR023211">
    <property type="entry name" value="DNA_pol_palm_dom_sf"/>
</dbReference>
<keyword evidence="2 7" id="KW-0808">Transferase</keyword>
<evidence type="ECO:0000259" key="9">
    <source>
        <dbReference type="Pfam" id="PF03104"/>
    </source>
</evidence>
<dbReference type="InterPro" id="IPR036397">
    <property type="entry name" value="RNaseH_sf"/>
</dbReference>
<sequence>MTSSSLGDMFSVQINIIDAVTRPPHPSYDPKYDQVKQVEIKKVPLFQIFGTTPDKKKTCVIIHGAFPTIYIDYLAKDYEFNSYCDAVLDHIHSQFPAGIVYSFRVIQSASIYGYHQKSNFLELCLLLPEHQKNLSYHLTTFMWEGQIIRAYEGHIPFFMQFFREVNLTGCSNLKLRRFTEEKSIYTRYEKEIHASMNDIIIENPTNDRSQILSHLGPFWLEQRKIRKEMDIETQAPITFEARKDLIFTQRPPQLPTQTQVLSDTQELETLLSFLEKYDPDKPFSLEKLDREIRQTQYEVNSILENAPEYRTPATFVPGRLTESLIPTLSQDEPIKVHSFATQLITQEKIGAFQHEKTNEEVKEEPIEVLTGERNQSKSHAINFISLLFIEIGVVTRGKLLPDPRYDPIKAITYAHVISQDIIDTGVFYVGQPFHCGVKAEFYETETDLFRRLTEFILQVDPDIITGYNIENESIGYLEKRAQNIGNKNWITRIGRTIEPIISFDECKKISGRILMNIWRIVRHKENFRTYYLSNVADKVLGAPFPEITYQNLSSFILVAPHRYIHYLHSKLLTVVAIVNKMALIEQSSELSLVLGFDFCSSLSRGSQFHIESLLSRVSKRMGYLLNTPTRKNVTEQRAPMSQPLVMEPNSGYYKEPVMVLDFQSLYPSCIIAYNLDYSTILGRTELASTGGQLGYISNYKIDRNRLEKLIDEQKVINTPNDVLYVTKNERKGVLPTVLTQILDLRAYVKQTLKVTTDPKMKKILDARQMALKGVAACTYGYTAAHFSGRMPCVELADSIVECSRHMLEFVISHIESDYPELTVLYGDTDSLFIKMPPASKEKCFEFAEKLCDEISAFFPTPVKLKLEKIFCGCFLVNKKRYCGWMYESPKQEKPVMDVKGLEMKRRDSCILVANVMTDVIEAIFRTGSVMKARSVFNDHFARIISGRVPLYEYMFAKELRLGTYKEKGEPPGAVVALRLKESDPMVEPLYGERFPFLVISAPPNSRLIDRVVAPQEYLDASKSFRIGTRYYIERQIIPALGRVMETMGVDVTEWIDGKSRELCKLPIYEFGRRKVTAMERFCKSTQCPLCNQLSLSNKPICASCLAFAGRGESLFELIQRSKLAENMIAQYNKRCSKCIGITGSSYKICLCSSCETFWKCKLAEEQKNALDSYREAMEDMIEKNCL</sequence>
<dbReference type="Pfam" id="PF03104">
    <property type="entry name" value="DNA_pol_B_exo1"/>
    <property type="match status" value="1"/>
</dbReference>
<dbReference type="InterPro" id="IPR030559">
    <property type="entry name" value="PolZ_Rev3"/>
</dbReference>
<dbReference type="Gene3D" id="3.30.342.10">
    <property type="entry name" value="DNA Polymerase, chain B, domain 1"/>
    <property type="match status" value="1"/>
</dbReference>
<feature type="domain" description="DNA-directed DNA polymerase family B exonuclease" evidence="9">
    <location>
        <begin position="384"/>
        <end position="535"/>
    </location>
</feature>
<evidence type="ECO:0000256" key="5">
    <source>
        <dbReference type="ARBA" id="ARBA00022932"/>
    </source>
</evidence>
<dbReference type="InterPro" id="IPR006133">
    <property type="entry name" value="DNA-dir_DNA_pol_B_exonuc"/>
</dbReference>
<evidence type="ECO:0000259" key="8">
    <source>
        <dbReference type="Pfam" id="PF00136"/>
    </source>
</evidence>
<dbReference type="GO" id="GO:0016035">
    <property type="term" value="C:zeta DNA polymerase complex"/>
    <property type="evidence" value="ECO:0007669"/>
    <property type="project" value="InterPro"/>
</dbReference>
<feature type="domain" description="DNA-directed DNA polymerase family B multifunctional" evidence="8">
    <location>
        <begin position="599"/>
        <end position="1046"/>
    </location>
</feature>
<evidence type="ECO:0000256" key="3">
    <source>
        <dbReference type="ARBA" id="ARBA00022695"/>
    </source>
</evidence>
<dbReference type="GeneID" id="94837992"/>
<dbReference type="Gene3D" id="3.30.420.10">
    <property type="entry name" value="Ribonuclease H-like superfamily/Ribonuclease H"/>
    <property type="match status" value="1"/>
</dbReference>
<dbReference type="RefSeq" id="XP_068361170.1">
    <property type="nucleotide sequence ID" value="XM_068503288.1"/>
</dbReference>
<dbReference type="GO" id="GO:0003677">
    <property type="term" value="F:DNA binding"/>
    <property type="evidence" value="ECO:0007669"/>
    <property type="project" value="UniProtKB-KW"/>
</dbReference>